<accession>A0A916UA69</accession>
<gene>
    <name evidence="3" type="ORF">GCM10011410_15940</name>
</gene>
<feature type="transmembrane region" description="Helical" evidence="1">
    <location>
        <begin position="46"/>
        <end position="65"/>
    </location>
</feature>
<feature type="domain" description="Low molecular weight protein antigen 6 PH" evidence="2">
    <location>
        <begin position="83"/>
        <end position="147"/>
    </location>
</feature>
<dbReference type="Proteomes" id="UP000641514">
    <property type="component" value="Unassembled WGS sequence"/>
</dbReference>
<reference evidence="3" key="1">
    <citation type="journal article" date="2014" name="Int. J. Syst. Evol. Microbiol.">
        <title>Complete genome sequence of Corynebacterium casei LMG S-19264T (=DSM 44701T), isolated from a smear-ripened cheese.</title>
        <authorList>
            <consortium name="US DOE Joint Genome Institute (JGI-PGF)"/>
            <person name="Walter F."/>
            <person name="Albersmeier A."/>
            <person name="Kalinowski J."/>
            <person name="Ruckert C."/>
        </authorList>
    </citation>
    <scope>NUCLEOTIDE SEQUENCE</scope>
    <source>
        <strain evidence="3">CGMCC 1.15478</strain>
    </source>
</reference>
<organism evidence="3 4">
    <name type="scientific">Hoyosella rhizosphaerae</name>
    <dbReference type="NCBI Taxonomy" id="1755582"/>
    <lineage>
        <taxon>Bacteria</taxon>
        <taxon>Bacillati</taxon>
        <taxon>Actinomycetota</taxon>
        <taxon>Actinomycetes</taxon>
        <taxon>Mycobacteriales</taxon>
        <taxon>Hoyosellaceae</taxon>
        <taxon>Hoyosella</taxon>
    </lineage>
</organism>
<comment type="caution">
    <text evidence="3">The sequence shown here is derived from an EMBL/GenBank/DDBJ whole genome shotgun (WGS) entry which is preliminary data.</text>
</comment>
<sequence>MHNDPSYTQGGDSWEWSPQPAALWVAAIGGVILSYVTYIVRSEPAGSLLAGTAAFLLLFVAFCGYRATPRLAVLRPHPHHGPRIRFRSFLGRECVLEPRHVVEVRVLRYPRLGRRVPMLEIELNEPEDRLIILSRWDLGTEPDQVADILWSVGFTRRKY</sequence>
<keyword evidence="4" id="KW-1185">Reference proteome</keyword>
<keyword evidence="1" id="KW-0812">Transmembrane</keyword>
<feature type="transmembrane region" description="Helical" evidence="1">
    <location>
        <begin position="21"/>
        <end position="40"/>
    </location>
</feature>
<dbReference type="Pfam" id="PF10756">
    <property type="entry name" value="bPH_6"/>
    <property type="match status" value="1"/>
</dbReference>
<dbReference type="InterPro" id="IPR019692">
    <property type="entry name" value="CFP-6_PH"/>
</dbReference>
<keyword evidence="1" id="KW-0472">Membrane</keyword>
<reference evidence="3" key="2">
    <citation type="submission" date="2020-09" db="EMBL/GenBank/DDBJ databases">
        <authorList>
            <person name="Sun Q."/>
            <person name="Zhou Y."/>
        </authorList>
    </citation>
    <scope>NUCLEOTIDE SEQUENCE</scope>
    <source>
        <strain evidence="3">CGMCC 1.15478</strain>
    </source>
</reference>
<proteinExistence type="predicted"/>
<name>A0A916UA69_9ACTN</name>
<evidence type="ECO:0000313" key="3">
    <source>
        <dbReference type="EMBL" id="GGC64252.1"/>
    </source>
</evidence>
<protein>
    <recommendedName>
        <fullName evidence="2">Low molecular weight protein antigen 6 PH domain-containing protein</fullName>
    </recommendedName>
</protein>
<dbReference type="AlphaFoldDB" id="A0A916UA69"/>
<dbReference type="EMBL" id="BMJH01000001">
    <property type="protein sequence ID" value="GGC64252.1"/>
    <property type="molecule type" value="Genomic_DNA"/>
</dbReference>
<keyword evidence="1" id="KW-1133">Transmembrane helix</keyword>
<evidence type="ECO:0000259" key="2">
    <source>
        <dbReference type="Pfam" id="PF10756"/>
    </source>
</evidence>
<evidence type="ECO:0000256" key="1">
    <source>
        <dbReference type="SAM" id="Phobius"/>
    </source>
</evidence>
<evidence type="ECO:0000313" key="4">
    <source>
        <dbReference type="Proteomes" id="UP000641514"/>
    </source>
</evidence>